<evidence type="ECO:0000313" key="1">
    <source>
        <dbReference type="EMBL" id="EWT06343.1"/>
    </source>
</evidence>
<dbReference type="AlphaFoldDB" id="W9GND6"/>
<dbReference type="PATRIC" id="fig|584657.3.peg.1751"/>
<proteinExistence type="predicted"/>
<name>W9GND6_9MICO</name>
<accession>W9GND6</accession>
<keyword evidence="2" id="KW-1185">Reference proteome</keyword>
<evidence type="ECO:0000313" key="2">
    <source>
        <dbReference type="Proteomes" id="UP000019494"/>
    </source>
</evidence>
<gene>
    <name evidence="1" type="ORF">N864_22205</name>
</gene>
<protein>
    <submittedName>
        <fullName evidence="1">Uncharacterized protein</fullName>
    </submittedName>
</protein>
<dbReference type="EMBL" id="AWQS01000053">
    <property type="protein sequence ID" value="EWT06343.1"/>
    <property type="molecule type" value="Genomic_DNA"/>
</dbReference>
<sequence>MPSTAEGVEICFRSSPIGLVPYVVLPLRDTAGVFTGRLPLWEVRQGPTGNPSLAIESLGVFLSSHGYGYHTQVLATEVPLRT</sequence>
<dbReference type="Proteomes" id="UP000019494">
    <property type="component" value="Unassembled WGS sequence"/>
</dbReference>
<comment type="caution">
    <text evidence="1">The sequence shown here is derived from an EMBL/GenBank/DDBJ whole genome shotgun (WGS) entry which is preliminary data.</text>
</comment>
<reference evidence="2" key="1">
    <citation type="submission" date="2013-08" db="EMBL/GenBank/DDBJ databases">
        <title>Intrasporangium oryzae NRRL B-24470.</title>
        <authorList>
            <person name="Liu H."/>
            <person name="Wang G."/>
        </authorList>
    </citation>
    <scope>NUCLEOTIDE SEQUENCE [LARGE SCALE GENOMIC DNA]</scope>
    <source>
        <strain evidence="2">Q5-1</strain>
    </source>
</reference>
<organism evidence="1 2">
    <name type="scientific">Intrasporangium chromatireducens Q5-1</name>
    <dbReference type="NCBI Taxonomy" id="584657"/>
    <lineage>
        <taxon>Bacteria</taxon>
        <taxon>Bacillati</taxon>
        <taxon>Actinomycetota</taxon>
        <taxon>Actinomycetes</taxon>
        <taxon>Micrococcales</taxon>
        <taxon>Intrasporangiaceae</taxon>
        <taxon>Intrasporangium</taxon>
    </lineage>
</organism>